<dbReference type="EMBL" id="CP159342">
    <property type="protein sequence ID" value="XCH73457.1"/>
    <property type="molecule type" value="Genomic_DNA"/>
</dbReference>
<gene>
    <name evidence="3" type="ORF">ABUL08_24725</name>
    <name evidence="2" type="ORF">VK199_24645</name>
</gene>
<reference evidence="3" key="2">
    <citation type="submission" date="2024-06" db="EMBL/GenBank/DDBJ databases">
        <title>Micromonospora mangrovi CCTCC AA 2012012 genome sequences.</title>
        <authorList>
            <person name="Gao J."/>
        </authorList>
    </citation>
    <scope>NUCLEOTIDE SEQUENCE</scope>
    <source>
        <strain evidence="3">CCTCC AA 2012012</strain>
    </source>
</reference>
<evidence type="ECO:0000256" key="1">
    <source>
        <dbReference type="SAM" id="MobiDB-lite"/>
    </source>
</evidence>
<feature type="region of interest" description="Disordered" evidence="1">
    <location>
        <begin position="94"/>
        <end position="124"/>
    </location>
</feature>
<evidence type="ECO:0000313" key="2">
    <source>
        <dbReference type="EMBL" id="XBP92760.1"/>
    </source>
</evidence>
<evidence type="ECO:0000313" key="3">
    <source>
        <dbReference type="EMBL" id="XCH73457.1"/>
    </source>
</evidence>
<proteinExistence type="predicted"/>
<dbReference type="RefSeq" id="WP_350932364.1">
    <property type="nucleotide sequence ID" value="NZ_CP157762.1"/>
</dbReference>
<name>A0AAU7M5K7_9ACTN</name>
<dbReference type="EMBL" id="CP157762">
    <property type="protein sequence ID" value="XBP92760.1"/>
    <property type="molecule type" value="Genomic_DNA"/>
</dbReference>
<feature type="compositionally biased region" description="Acidic residues" evidence="1">
    <location>
        <begin position="109"/>
        <end position="124"/>
    </location>
</feature>
<sequence length="175" mass="18594">MSYFAAAVARDEGGWTAAEVNLRGVTDIDEVADRLRDVELDADLSLLFVEADDAYLVILRLDDGEDLRIFGSDSAYAEESRLGALLVGDLKTSVTGIEDGDEPRPASGGDDETEQPAVDPEADPVGDADILADLGISAQKLLNLCAHEGMLPGDVTAEICQLLGCADEVEELREV</sequence>
<organism evidence="2">
    <name type="scientific">Micromonospora sp. CCTCC AA 2012012</name>
    <dbReference type="NCBI Taxonomy" id="3111921"/>
    <lineage>
        <taxon>Bacteria</taxon>
        <taxon>Bacillati</taxon>
        <taxon>Actinomycetota</taxon>
        <taxon>Actinomycetes</taxon>
        <taxon>Micromonosporales</taxon>
        <taxon>Micromonosporaceae</taxon>
        <taxon>Micromonospora</taxon>
    </lineage>
</organism>
<protein>
    <submittedName>
        <fullName evidence="2">tRNA adenosine deaminase-associated protein</fullName>
    </submittedName>
</protein>
<accession>A0AAU7M5K7</accession>
<dbReference type="InterPro" id="IPR023869">
    <property type="entry name" value="tRNA_Adeno_NH3ase_assoc_put"/>
</dbReference>
<dbReference type="AlphaFoldDB" id="A0AAU7M5K7"/>
<reference evidence="2" key="1">
    <citation type="submission" date="2024-01" db="EMBL/GenBank/DDBJ databases">
        <title>The genome sequence of Micromonospora mangrovi CCTCC AA 2012012.</title>
        <authorList>
            <person name="Gao J."/>
        </authorList>
    </citation>
    <scope>NUCLEOTIDE SEQUENCE</scope>
    <source>
        <strain evidence="2">CCTCC AA 2012012</strain>
    </source>
</reference>
<dbReference type="NCBIfam" id="TIGR03941">
    <property type="entry name" value="tRNA_deam_assoc"/>
    <property type="match status" value="1"/>
</dbReference>